<evidence type="ECO:0000259" key="1">
    <source>
        <dbReference type="Pfam" id="PF05876"/>
    </source>
</evidence>
<dbReference type="Pfam" id="PF05876">
    <property type="entry name" value="GpA_ATPase"/>
    <property type="match status" value="1"/>
</dbReference>
<proteinExistence type="predicted"/>
<comment type="caution">
    <text evidence="2">The sequence shown here is derived from an EMBL/GenBank/DDBJ whole genome shotgun (WGS) entry which is preliminary data.</text>
</comment>
<accession>A0ABS6FH82</accession>
<reference evidence="2 3" key="1">
    <citation type="submission" date="2021-06" db="EMBL/GenBank/DDBJ databases">
        <authorList>
            <person name="Sun Q."/>
            <person name="Li D."/>
        </authorList>
    </citation>
    <scope>NUCLEOTIDE SEQUENCE [LARGE SCALE GENOMIC DNA]</scope>
    <source>
        <strain evidence="2 3">MSJ-1</strain>
    </source>
</reference>
<dbReference type="EMBL" id="JAHLQO010000004">
    <property type="protein sequence ID" value="MBU5669530.1"/>
    <property type="molecule type" value="Genomic_DNA"/>
</dbReference>
<dbReference type="Proteomes" id="UP000783742">
    <property type="component" value="Unassembled WGS sequence"/>
</dbReference>
<name>A0ABS6FH82_9FIRM</name>
<sequence length="550" mass="63485">MDQEQKKIFDIMTMKYPALWAMKHKTIKGKPLTFSSSHNPFANRPWQEELLNDKHPNKIVQKSRQLGLSEMAATEALWFADTHENVNVMYTFPTKAQMEDFSKTRIDPVLKASPHLSKKLNKMLNNVSTKAIGTSNIFMRTSGDGSQGEGADVDMYCADEYDRMKEGVELAFVESLKSSKYGLMRRWSTPTIPGRGINALFQKSDQKHYLHRCEHCNTWQEITMDSIFQVKQNGINRLTNEIEPGTFKFLCKKCKRELNRWNKGQWVAKNKDVRDLRGYFISQLNSTHISADDIKKREYSYSSKQLFYNYVVGMPYANTSLILNESDVRDMITLEDEELSRNDNYIGYVAGIDWGEPSWILILGLTRNYRLQVVSLKAFYRSESQPLYDVKCAISHLKPFNPNLIIADAGYGADKNTELFRAFPNATYTCNWKTITSPYSLIHFTDRWNESSRMVTVDKTSKMQRTLQSIKRGYIGFYNWNDEMTQTLAKHLQNVRILDNEKDGLVYQSATRVGADHLACCLSYALIGIDRLTKYGINVSQGYKMEFINP</sequence>
<organism evidence="2 3">
    <name type="scientific">Peptoniphilus ovalis</name>
    <dbReference type="NCBI Taxonomy" id="2841503"/>
    <lineage>
        <taxon>Bacteria</taxon>
        <taxon>Bacillati</taxon>
        <taxon>Bacillota</taxon>
        <taxon>Tissierellia</taxon>
        <taxon>Tissierellales</taxon>
        <taxon>Peptoniphilaceae</taxon>
        <taxon>Peptoniphilus</taxon>
    </lineage>
</organism>
<keyword evidence="3" id="KW-1185">Reference proteome</keyword>
<evidence type="ECO:0000313" key="3">
    <source>
        <dbReference type="Proteomes" id="UP000783742"/>
    </source>
</evidence>
<feature type="domain" description="Phage terminase large subunit GpA ATPase" evidence="1">
    <location>
        <begin position="35"/>
        <end position="266"/>
    </location>
</feature>
<gene>
    <name evidence="2" type="ORF">KQI68_06715</name>
</gene>
<evidence type="ECO:0000313" key="2">
    <source>
        <dbReference type="EMBL" id="MBU5669530.1"/>
    </source>
</evidence>
<dbReference type="RefSeq" id="WP_216549362.1">
    <property type="nucleotide sequence ID" value="NZ_JAHLQO010000004.1"/>
</dbReference>
<protein>
    <submittedName>
        <fullName evidence="2">Phage terminase large subunit family protein</fullName>
    </submittedName>
</protein>
<dbReference type="InterPro" id="IPR046453">
    <property type="entry name" value="GpA_ATPase"/>
</dbReference>